<dbReference type="GeneID" id="111108213"/>
<dbReference type="AlphaFoldDB" id="A0A8B8B863"/>
<dbReference type="KEGG" id="cvn:111108213"/>
<dbReference type="InterPro" id="IPR004244">
    <property type="entry name" value="Transposase_22"/>
</dbReference>
<dbReference type="OrthoDB" id="10067362at2759"/>
<protein>
    <submittedName>
        <fullName evidence="3">Uncharacterized protein LOC111108213</fullName>
    </submittedName>
</protein>
<dbReference type="Gene3D" id="3.30.70.1820">
    <property type="entry name" value="L1 transposable element, RRM domain"/>
    <property type="match status" value="1"/>
</dbReference>
<reference evidence="2" key="1">
    <citation type="submission" date="2024-06" db="UniProtKB">
        <authorList>
            <consortium name="RefSeq"/>
        </authorList>
    </citation>
    <scope>NUCLEOTIDE SEQUENCE [LARGE SCALE GENOMIC DNA]</scope>
</reference>
<evidence type="ECO:0000256" key="1">
    <source>
        <dbReference type="SAM" id="MobiDB-lite"/>
    </source>
</evidence>
<dbReference type="PANTHER" id="PTHR11505">
    <property type="entry name" value="L1 TRANSPOSABLE ELEMENT-RELATED"/>
    <property type="match status" value="1"/>
</dbReference>
<dbReference type="Proteomes" id="UP000694844">
    <property type="component" value="Chromosome 1"/>
</dbReference>
<keyword evidence="2" id="KW-1185">Reference proteome</keyword>
<evidence type="ECO:0000313" key="3">
    <source>
        <dbReference type="RefSeq" id="XP_022299610.1"/>
    </source>
</evidence>
<reference evidence="3" key="2">
    <citation type="submission" date="2025-08" db="UniProtKB">
        <authorList>
            <consortium name="RefSeq"/>
        </authorList>
    </citation>
    <scope>IDENTIFICATION</scope>
    <source>
        <tissue evidence="3">Whole sample</tissue>
    </source>
</reference>
<feature type="region of interest" description="Disordered" evidence="1">
    <location>
        <begin position="202"/>
        <end position="232"/>
    </location>
</feature>
<gene>
    <name evidence="3" type="primary">LOC111108213</name>
</gene>
<dbReference type="RefSeq" id="XP_022299610.1">
    <property type="nucleotide sequence ID" value="XM_022443902.1"/>
</dbReference>
<sequence length="232" mass="26520">MKREIKTLHTRVVEVEKSQEFISKSLEDNDKNTSQTLNDLADLKLALETSMKENTRLAENILDLQCRSMRDNLLFYGIEEARAGEQENCEDIVKEICESKLEINTGIEIERAHRIGKKNYNKPRPIVVKFSRYPQREAVRKSAHKLKNTDISIGEQFPKEVQDRRKRLFPVYKKAKEDQKKAVLVKDKLYIDGKLYVKDASSEPVKVASGDHPRGDGRGATGGGHRRGARGK</sequence>
<name>A0A8B8B863_CRAVI</name>
<evidence type="ECO:0000313" key="2">
    <source>
        <dbReference type="Proteomes" id="UP000694844"/>
    </source>
</evidence>
<organism evidence="2 3">
    <name type="scientific">Crassostrea virginica</name>
    <name type="common">Eastern oyster</name>
    <dbReference type="NCBI Taxonomy" id="6565"/>
    <lineage>
        <taxon>Eukaryota</taxon>
        <taxon>Metazoa</taxon>
        <taxon>Spiralia</taxon>
        <taxon>Lophotrochozoa</taxon>
        <taxon>Mollusca</taxon>
        <taxon>Bivalvia</taxon>
        <taxon>Autobranchia</taxon>
        <taxon>Pteriomorphia</taxon>
        <taxon>Ostreida</taxon>
        <taxon>Ostreoidea</taxon>
        <taxon>Ostreidae</taxon>
        <taxon>Crassostrea</taxon>
    </lineage>
</organism>
<proteinExistence type="predicted"/>
<accession>A0A8B8B863</accession>